<dbReference type="PROSITE" id="PS50109">
    <property type="entry name" value="HIS_KIN"/>
    <property type="match status" value="1"/>
</dbReference>
<dbReference type="NCBIfam" id="TIGR00229">
    <property type="entry name" value="sensory_box"/>
    <property type="match status" value="1"/>
</dbReference>
<dbReference type="InterPro" id="IPR036097">
    <property type="entry name" value="HisK_dim/P_sf"/>
</dbReference>
<evidence type="ECO:0000259" key="8">
    <source>
        <dbReference type="PROSITE" id="PS50109"/>
    </source>
</evidence>
<dbReference type="Pfam" id="PF00512">
    <property type="entry name" value="HisKA"/>
    <property type="match status" value="1"/>
</dbReference>
<dbReference type="FunFam" id="3.30.565.10:FF:000010">
    <property type="entry name" value="Sensor histidine kinase RcsC"/>
    <property type="match status" value="1"/>
</dbReference>
<dbReference type="SMART" id="SM00387">
    <property type="entry name" value="HATPase_c"/>
    <property type="match status" value="1"/>
</dbReference>
<dbReference type="InterPro" id="IPR011006">
    <property type="entry name" value="CheY-like_superfamily"/>
</dbReference>
<protein>
    <recommendedName>
        <fullName evidence="2">histidine kinase</fullName>
        <ecNumber evidence="2">2.7.13.3</ecNumber>
    </recommendedName>
</protein>
<evidence type="ECO:0000256" key="4">
    <source>
        <dbReference type="ARBA" id="ARBA00022679"/>
    </source>
</evidence>
<dbReference type="RefSeq" id="WP_116568725.1">
    <property type="nucleotide sequence ID" value="NZ_QDKP01000049.1"/>
</dbReference>
<keyword evidence="6" id="KW-0902">Two-component regulatory system</keyword>
<dbReference type="Gene3D" id="3.30.565.10">
    <property type="entry name" value="Histidine kinase-like ATPase, C-terminal domain"/>
    <property type="match status" value="1"/>
</dbReference>
<keyword evidence="11" id="KW-1185">Reference proteome</keyword>
<keyword evidence="4" id="KW-0808">Transferase</keyword>
<evidence type="ECO:0000313" key="10">
    <source>
        <dbReference type="EMBL" id="PVM77517.1"/>
    </source>
</evidence>
<evidence type="ECO:0000256" key="3">
    <source>
        <dbReference type="ARBA" id="ARBA00022553"/>
    </source>
</evidence>
<dbReference type="Proteomes" id="UP000244913">
    <property type="component" value="Unassembled WGS sequence"/>
</dbReference>
<dbReference type="InterPro" id="IPR005467">
    <property type="entry name" value="His_kinase_dom"/>
</dbReference>
<dbReference type="SUPFAM" id="SSF47384">
    <property type="entry name" value="Homodimeric domain of signal transducing histidine kinase"/>
    <property type="match status" value="1"/>
</dbReference>
<evidence type="ECO:0000259" key="9">
    <source>
        <dbReference type="PROSITE" id="PS50110"/>
    </source>
</evidence>
<accession>A0A2T9J7K8</accession>
<organism evidence="10 11">
    <name type="scientific">Caulobacter radicis</name>
    <dbReference type="NCBI Taxonomy" id="2172650"/>
    <lineage>
        <taxon>Bacteria</taxon>
        <taxon>Pseudomonadati</taxon>
        <taxon>Pseudomonadota</taxon>
        <taxon>Alphaproteobacteria</taxon>
        <taxon>Caulobacterales</taxon>
        <taxon>Caulobacteraceae</taxon>
        <taxon>Caulobacter</taxon>
    </lineage>
</organism>
<dbReference type="CDD" id="cd16922">
    <property type="entry name" value="HATPase_EvgS-ArcB-TorS-like"/>
    <property type="match status" value="1"/>
</dbReference>
<dbReference type="Gene3D" id="1.10.287.130">
    <property type="match status" value="1"/>
</dbReference>
<sequence length="518" mass="54689">MPSVPLDDQDRLYRLAPCGLLSLDSELTILTANPYFCELMGLGAETVAGKLKFTGLLTVASRVFIQGRLQAQLAMGGRVEEIVLDVLRSDGQRVPVMINAVQATDAEGGPGEIHMAMSRVVAARAYEAEAPKARREALSAQRVKADFLANVSHEIRTPLNGVVGVLSALSRTELTKRQREMVALIETSAVTLERLVGDILEISRVEASAPSLNLGPFTPTAELSGVLELAALSARAKGLAFEDVRGPGLEGRFLGDGVRLRQVLGNLTSNAIKFTDRGAVRVALTVERAEGPSTLVLSVQDSGIGFDQDQAQALFQPFHQADTGINRRFGGVGLGLAISKALVDQMGGTIDAVSTPGQGSLFVARIPLVAVDTPAAERPVEAPGDLDQPLRILLVEDNEINQRVVSLILAEAEVELSIAANGALGLEAWRGAPFDLVLMDLQMPVMDGLTAIRAIRAEEARRDPGARTPVAVLSANAMDHHRAEALAAGADVHISKPVSAAALFAGIQEALSLSALTA</sequence>
<dbReference type="PROSITE" id="PS50110">
    <property type="entry name" value="RESPONSE_REGULATORY"/>
    <property type="match status" value="1"/>
</dbReference>
<dbReference type="PRINTS" id="PR00344">
    <property type="entry name" value="BCTRLSENSOR"/>
</dbReference>
<dbReference type="CDD" id="cd17546">
    <property type="entry name" value="REC_hyHK_CKI1_RcsC-like"/>
    <property type="match status" value="1"/>
</dbReference>
<proteinExistence type="predicted"/>
<evidence type="ECO:0000256" key="5">
    <source>
        <dbReference type="ARBA" id="ARBA00022777"/>
    </source>
</evidence>
<dbReference type="InterPro" id="IPR036890">
    <property type="entry name" value="HATPase_C_sf"/>
</dbReference>
<dbReference type="PANTHER" id="PTHR43047">
    <property type="entry name" value="TWO-COMPONENT HISTIDINE PROTEIN KINASE"/>
    <property type="match status" value="1"/>
</dbReference>
<evidence type="ECO:0000256" key="7">
    <source>
        <dbReference type="PROSITE-ProRule" id="PRU00169"/>
    </source>
</evidence>
<feature type="domain" description="Histidine kinase" evidence="8">
    <location>
        <begin position="150"/>
        <end position="370"/>
    </location>
</feature>
<dbReference type="SMART" id="SM00448">
    <property type="entry name" value="REC"/>
    <property type="match status" value="1"/>
</dbReference>
<dbReference type="Pfam" id="PF00072">
    <property type="entry name" value="Response_reg"/>
    <property type="match status" value="1"/>
</dbReference>
<name>A0A2T9J7K8_9CAUL</name>
<dbReference type="EC" id="2.7.13.3" evidence="2"/>
<dbReference type="InterPro" id="IPR035965">
    <property type="entry name" value="PAS-like_dom_sf"/>
</dbReference>
<dbReference type="SUPFAM" id="SSF52172">
    <property type="entry name" value="CheY-like"/>
    <property type="match status" value="1"/>
</dbReference>
<dbReference type="AlphaFoldDB" id="A0A2T9J7K8"/>
<keyword evidence="5 10" id="KW-0418">Kinase</keyword>
<dbReference type="GO" id="GO:0000155">
    <property type="term" value="F:phosphorelay sensor kinase activity"/>
    <property type="evidence" value="ECO:0007669"/>
    <property type="project" value="InterPro"/>
</dbReference>
<dbReference type="SUPFAM" id="SSF55874">
    <property type="entry name" value="ATPase domain of HSP90 chaperone/DNA topoisomerase II/histidine kinase"/>
    <property type="match status" value="1"/>
</dbReference>
<feature type="domain" description="Response regulatory" evidence="9">
    <location>
        <begin position="391"/>
        <end position="511"/>
    </location>
</feature>
<dbReference type="InterPro" id="IPR001789">
    <property type="entry name" value="Sig_transdc_resp-reg_receiver"/>
</dbReference>
<dbReference type="CDD" id="cd00082">
    <property type="entry name" value="HisKA"/>
    <property type="match status" value="1"/>
</dbReference>
<keyword evidence="3 7" id="KW-0597">Phosphoprotein</keyword>
<dbReference type="InterPro" id="IPR003594">
    <property type="entry name" value="HATPase_dom"/>
</dbReference>
<dbReference type="InterPro" id="IPR004358">
    <property type="entry name" value="Sig_transdc_His_kin-like_C"/>
</dbReference>
<evidence type="ECO:0000313" key="11">
    <source>
        <dbReference type="Proteomes" id="UP000244913"/>
    </source>
</evidence>
<evidence type="ECO:0000256" key="1">
    <source>
        <dbReference type="ARBA" id="ARBA00000085"/>
    </source>
</evidence>
<evidence type="ECO:0000256" key="6">
    <source>
        <dbReference type="ARBA" id="ARBA00023012"/>
    </source>
</evidence>
<dbReference type="Gene3D" id="3.40.50.2300">
    <property type="match status" value="1"/>
</dbReference>
<dbReference type="PANTHER" id="PTHR43047:SF78">
    <property type="entry name" value="SENSORY_REGULATORY PROTEIN RPFC"/>
    <property type="match status" value="1"/>
</dbReference>
<feature type="modified residue" description="4-aspartylphosphate" evidence="7">
    <location>
        <position position="440"/>
    </location>
</feature>
<dbReference type="SUPFAM" id="SSF55785">
    <property type="entry name" value="PYP-like sensor domain (PAS domain)"/>
    <property type="match status" value="1"/>
</dbReference>
<comment type="caution">
    <text evidence="10">The sequence shown here is derived from an EMBL/GenBank/DDBJ whole genome shotgun (WGS) entry which is preliminary data.</text>
</comment>
<comment type="catalytic activity">
    <reaction evidence="1">
        <text>ATP + protein L-histidine = ADP + protein N-phospho-L-histidine.</text>
        <dbReference type="EC" id="2.7.13.3"/>
    </reaction>
</comment>
<dbReference type="CDD" id="cd00130">
    <property type="entry name" value="PAS"/>
    <property type="match status" value="1"/>
</dbReference>
<dbReference type="Pfam" id="PF02518">
    <property type="entry name" value="HATPase_c"/>
    <property type="match status" value="1"/>
</dbReference>
<dbReference type="InterPro" id="IPR000014">
    <property type="entry name" value="PAS"/>
</dbReference>
<reference evidence="10 11" key="1">
    <citation type="submission" date="2018-04" db="EMBL/GenBank/DDBJ databases">
        <title>The genome sequence of Caulobacter sp. 736.</title>
        <authorList>
            <person name="Gao J."/>
            <person name="Sun J."/>
        </authorList>
    </citation>
    <scope>NUCLEOTIDE SEQUENCE [LARGE SCALE GENOMIC DNA]</scope>
    <source>
        <strain evidence="10 11">736</strain>
    </source>
</reference>
<gene>
    <name evidence="10" type="ORF">DDF65_16460</name>
</gene>
<dbReference type="SMART" id="SM00388">
    <property type="entry name" value="HisKA"/>
    <property type="match status" value="1"/>
</dbReference>
<dbReference type="EMBL" id="QDKP01000049">
    <property type="protein sequence ID" value="PVM77517.1"/>
    <property type="molecule type" value="Genomic_DNA"/>
</dbReference>
<dbReference type="InterPro" id="IPR003661">
    <property type="entry name" value="HisK_dim/P_dom"/>
</dbReference>
<evidence type="ECO:0000256" key="2">
    <source>
        <dbReference type="ARBA" id="ARBA00012438"/>
    </source>
</evidence>
<dbReference type="SMART" id="SM00091">
    <property type="entry name" value="PAS"/>
    <property type="match status" value="1"/>
</dbReference>
<dbReference type="Gene3D" id="3.30.450.20">
    <property type="entry name" value="PAS domain"/>
    <property type="match status" value="1"/>
</dbReference>